<organism evidence="1 2">
    <name type="scientific">Trema orientale</name>
    <name type="common">Charcoal tree</name>
    <name type="synonym">Celtis orientalis</name>
    <dbReference type="NCBI Taxonomy" id="63057"/>
    <lineage>
        <taxon>Eukaryota</taxon>
        <taxon>Viridiplantae</taxon>
        <taxon>Streptophyta</taxon>
        <taxon>Embryophyta</taxon>
        <taxon>Tracheophyta</taxon>
        <taxon>Spermatophyta</taxon>
        <taxon>Magnoliopsida</taxon>
        <taxon>eudicotyledons</taxon>
        <taxon>Gunneridae</taxon>
        <taxon>Pentapetalae</taxon>
        <taxon>rosids</taxon>
        <taxon>fabids</taxon>
        <taxon>Rosales</taxon>
        <taxon>Cannabaceae</taxon>
        <taxon>Trema</taxon>
    </lineage>
</organism>
<evidence type="ECO:0000313" key="2">
    <source>
        <dbReference type="Proteomes" id="UP000237000"/>
    </source>
</evidence>
<dbReference type="EMBL" id="JXTC01000144">
    <property type="protein sequence ID" value="PON85676.1"/>
    <property type="molecule type" value="Genomic_DNA"/>
</dbReference>
<protein>
    <submittedName>
        <fullName evidence="1">Uncharacterized protein</fullName>
    </submittedName>
</protein>
<dbReference type="AlphaFoldDB" id="A0A2P5EJF8"/>
<keyword evidence="2" id="KW-1185">Reference proteome</keyword>
<dbReference type="OrthoDB" id="10419171at2759"/>
<reference evidence="2" key="1">
    <citation type="submission" date="2016-06" db="EMBL/GenBank/DDBJ databases">
        <title>Parallel loss of symbiosis genes in relatives of nitrogen-fixing non-legume Parasponia.</title>
        <authorList>
            <person name="Van Velzen R."/>
            <person name="Holmer R."/>
            <person name="Bu F."/>
            <person name="Rutten L."/>
            <person name="Van Zeijl A."/>
            <person name="Liu W."/>
            <person name="Santuari L."/>
            <person name="Cao Q."/>
            <person name="Sharma T."/>
            <person name="Shen D."/>
            <person name="Roswanjaya Y."/>
            <person name="Wardhani T."/>
            <person name="Kalhor M.S."/>
            <person name="Jansen J."/>
            <person name="Van den Hoogen J."/>
            <person name="Gungor B."/>
            <person name="Hartog M."/>
            <person name="Hontelez J."/>
            <person name="Verver J."/>
            <person name="Yang W.-C."/>
            <person name="Schijlen E."/>
            <person name="Repin R."/>
            <person name="Schilthuizen M."/>
            <person name="Schranz E."/>
            <person name="Heidstra R."/>
            <person name="Miyata K."/>
            <person name="Fedorova E."/>
            <person name="Kohlen W."/>
            <person name="Bisseling T."/>
            <person name="Smit S."/>
            <person name="Geurts R."/>
        </authorList>
    </citation>
    <scope>NUCLEOTIDE SEQUENCE [LARGE SCALE GENOMIC DNA]</scope>
    <source>
        <strain evidence="2">cv. RG33-2</strain>
    </source>
</reference>
<gene>
    <name evidence="1" type="ORF">TorRG33x02_185320</name>
</gene>
<accession>A0A2P5EJF8</accession>
<proteinExistence type="predicted"/>
<evidence type="ECO:0000313" key="1">
    <source>
        <dbReference type="EMBL" id="PON85676.1"/>
    </source>
</evidence>
<sequence>MYVPPPRRQKVTLAGAVMEHDFCESVPQQIREELAGRADGFDLSLQIWFELDLGRHYSWLEPERGSEPTGRLSG</sequence>
<name>A0A2P5EJF8_TREOI</name>
<dbReference type="Proteomes" id="UP000237000">
    <property type="component" value="Unassembled WGS sequence"/>
</dbReference>
<dbReference type="InParanoid" id="A0A2P5EJF8"/>
<comment type="caution">
    <text evidence="1">The sequence shown here is derived from an EMBL/GenBank/DDBJ whole genome shotgun (WGS) entry which is preliminary data.</text>
</comment>